<dbReference type="AlphaFoldDB" id="A0AA92G719"/>
<dbReference type="RefSeq" id="WP_191342131.1">
    <property type="nucleotide sequence ID" value="NZ_CP059996.1"/>
</dbReference>
<dbReference type="SUPFAM" id="SSF53098">
    <property type="entry name" value="Ribonuclease H-like"/>
    <property type="match status" value="1"/>
</dbReference>
<organism evidence="1 2">
    <name type="scientific">Sulfurospirillum diekertiae</name>
    <dbReference type="NCBI Taxonomy" id="1854492"/>
    <lineage>
        <taxon>Bacteria</taxon>
        <taxon>Pseudomonadati</taxon>
        <taxon>Campylobacterota</taxon>
        <taxon>Epsilonproteobacteria</taxon>
        <taxon>Campylobacterales</taxon>
        <taxon>Sulfurospirillaceae</taxon>
        <taxon>Sulfurospirillum</taxon>
    </lineage>
</organism>
<dbReference type="GO" id="GO:0003676">
    <property type="term" value="F:nucleic acid binding"/>
    <property type="evidence" value="ECO:0007669"/>
    <property type="project" value="InterPro"/>
</dbReference>
<evidence type="ECO:0000313" key="2">
    <source>
        <dbReference type="Proteomes" id="UP000502831"/>
    </source>
</evidence>
<gene>
    <name evidence="1" type="ORF">FA584_14210</name>
</gene>
<geneLocation type="plasmid" evidence="1 2">
    <name>pSDCE1</name>
</geneLocation>
<dbReference type="EMBL" id="CP059996">
    <property type="protein sequence ID" value="QNA70498.1"/>
    <property type="molecule type" value="Genomic_DNA"/>
</dbReference>
<dbReference type="Proteomes" id="UP000502831">
    <property type="component" value="Plasmid pSDCE1"/>
</dbReference>
<dbReference type="InterPro" id="IPR036397">
    <property type="entry name" value="RNaseH_sf"/>
</dbReference>
<reference evidence="1 2" key="1">
    <citation type="submission" date="2020-08" db="EMBL/GenBank/DDBJ databases">
        <title>Genome of Dechlorinating Sulfurospirillum strain ACSDCE.</title>
        <authorList>
            <person name="Yang Y."/>
            <person name="Huo L."/>
            <person name="Yan J."/>
        </authorList>
    </citation>
    <scope>NUCLEOTIDE SEQUENCE [LARGE SCALE GENOMIC DNA]</scope>
    <source>
        <strain evidence="1 2">ACSDCE</strain>
        <plasmid evidence="1 2">pSDCE1</plasmid>
    </source>
</reference>
<name>A0AA92G719_9BACT</name>
<dbReference type="InterPro" id="IPR012337">
    <property type="entry name" value="RNaseH-like_sf"/>
</dbReference>
<dbReference type="Gene3D" id="3.30.420.10">
    <property type="entry name" value="Ribonuclease H-like superfamily/Ribonuclease H"/>
    <property type="match status" value="1"/>
</dbReference>
<proteinExistence type="predicted"/>
<keyword evidence="1" id="KW-0614">Plasmid</keyword>
<sequence>MQSMSSSSIVFIDLEVTKHTQTIASIGAYIDEENGFEGQSLHELIRLCVQQTPSYVCGHNFIDHDKRYLENSTFNALLQRLKILDTLYLSLLLFPDKVTHKLEKPYKTEAHIANSPFGDSVATKELLMLLVERFYSLDESLKQALYLLLNTHAIYAPFFEYIAYQSSEISLYEHFKSLIQCEKKVFEAITVRRSANLVI</sequence>
<evidence type="ECO:0000313" key="1">
    <source>
        <dbReference type="EMBL" id="QNA70498.1"/>
    </source>
</evidence>
<accession>A0AA92G719</accession>
<protein>
    <submittedName>
        <fullName evidence="1">Uncharacterized protein</fullName>
    </submittedName>
</protein>